<dbReference type="InterPro" id="IPR040580">
    <property type="entry name" value="DUF5627"/>
</dbReference>
<dbReference type="Proteomes" id="UP000812270">
    <property type="component" value="Unassembled WGS sequence"/>
</dbReference>
<organism evidence="4 5">
    <name type="scientific">Pinibacter aurantiacus</name>
    <dbReference type="NCBI Taxonomy" id="2851599"/>
    <lineage>
        <taxon>Bacteria</taxon>
        <taxon>Pseudomonadati</taxon>
        <taxon>Bacteroidota</taxon>
        <taxon>Chitinophagia</taxon>
        <taxon>Chitinophagales</taxon>
        <taxon>Chitinophagaceae</taxon>
        <taxon>Pinibacter</taxon>
    </lineage>
</organism>
<evidence type="ECO:0000259" key="2">
    <source>
        <dbReference type="Pfam" id="PF08522"/>
    </source>
</evidence>
<dbReference type="RefSeq" id="WP_217792587.1">
    <property type="nucleotide sequence ID" value="NZ_JAHSPG010000013.1"/>
</dbReference>
<feature type="domain" description="BT-3987-like N-terminal" evidence="2">
    <location>
        <begin position="31"/>
        <end position="158"/>
    </location>
</feature>
<dbReference type="Pfam" id="PF08522">
    <property type="entry name" value="BT_3987-like_N"/>
    <property type="match status" value="1"/>
</dbReference>
<proteinExistence type="predicted"/>
<reference evidence="4" key="1">
    <citation type="submission" date="2021-06" db="EMBL/GenBank/DDBJ databases">
        <authorList>
            <person name="Huq M.A."/>
        </authorList>
    </citation>
    <scope>NUCLEOTIDE SEQUENCE</scope>
    <source>
        <strain evidence="4">MAH-26</strain>
    </source>
</reference>
<evidence type="ECO:0000259" key="3">
    <source>
        <dbReference type="Pfam" id="PF18620"/>
    </source>
</evidence>
<dbReference type="AlphaFoldDB" id="A0A9E2SCA1"/>
<evidence type="ECO:0000313" key="5">
    <source>
        <dbReference type="Proteomes" id="UP000812270"/>
    </source>
</evidence>
<sequence>MKRILFISCFILAIFSSCSNKTLSFPDYKYTTVYFAYQSPVKTLVLGNDIFDNTLDNAHKTTIMATLGGVYQNNKNVSISVSVDPTLCNNLQFDGTTNKVIPMPSNYYTLPKDMNITIPSGNVMGGMEIQLTDAFFADPRSITNTFVIPLRMNTVTNADSILSGKSDLSKPDPRITGNWITVPKNYILYGVKYINPFHGNYLRRGTEVLKDNAGDTTFVYHSQYVETDQLCSMGTLSMTKDSVLLNAKNRGNVNQPFQLVLSFDNKNACTISNPSAAVYTISGSGEFVKEGDSWGDQKRDVLHLKYTVDFGTSTHTFTDTLVIRDRGVKFETFNPVVTN</sequence>
<evidence type="ECO:0000256" key="1">
    <source>
        <dbReference type="SAM" id="SignalP"/>
    </source>
</evidence>
<feature type="chain" id="PRO_5038955287" evidence="1">
    <location>
        <begin position="21"/>
        <end position="339"/>
    </location>
</feature>
<dbReference type="Pfam" id="PF18620">
    <property type="entry name" value="DUF5627"/>
    <property type="match status" value="1"/>
</dbReference>
<dbReference type="EMBL" id="JAHSPG010000013">
    <property type="protein sequence ID" value="MBV4358869.1"/>
    <property type="molecule type" value="Genomic_DNA"/>
</dbReference>
<feature type="signal peptide" evidence="1">
    <location>
        <begin position="1"/>
        <end position="20"/>
    </location>
</feature>
<name>A0A9E2SCA1_9BACT</name>
<dbReference type="PROSITE" id="PS51257">
    <property type="entry name" value="PROKAR_LIPOPROTEIN"/>
    <property type="match status" value="1"/>
</dbReference>
<protein>
    <submittedName>
        <fullName evidence="4">DUF1735 domain-containing protein</fullName>
    </submittedName>
</protein>
<feature type="domain" description="DUF5627" evidence="3">
    <location>
        <begin position="196"/>
        <end position="327"/>
    </location>
</feature>
<dbReference type="InterPro" id="IPR013728">
    <property type="entry name" value="BT_3987-like_N"/>
</dbReference>
<keyword evidence="1" id="KW-0732">Signal</keyword>
<gene>
    <name evidence="4" type="ORF">KTO63_17010</name>
</gene>
<accession>A0A9E2SCA1</accession>
<keyword evidence="5" id="KW-1185">Reference proteome</keyword>
<comment type="caution">
    <text evidence="4">The sequence shown here is derived from an EMBL/GenBank/DDBJ whole genome shotgun (WGS) entry which is preliminary data.</text>
</comment>
<evidence type="ECO:0000313" key="4">
    <source>
        <dbReference type="EMBL" id="MBV4358869.1"/>
    </source>
</evidence>